<accession>A0A7G8PVL6</accession>
<sequence>MKTIMLCLFSLLILASCKDEKKDEMPVIHDTVAVEDLPKKKEYPEVMNTVFEAHGGLATWNKFNNVCFEMDGKNGTEVHTISLPNRHTKIETEDWTIGYDGTDVWLLENKPDSYKGNARFYHNLMFYFYAMPFILSDDGIIYEILPSAELKGKNYDAVKISYNSGVGDSPEDEYIIYVDPDTRQMEWLGYTVTYTDQVKSNDWHYIKYDKWQSVNGVMLPEKLTWYNVKDNKPTGEKSDMRFKKVTATETILAASTFKKPDGAVVIER</sequence>
<dbReference type="RefSeq" id="WP_186988006.1">
    <property type="nucleotide sequence ID" value="NZ_CP052909.1"/>
</dbReference>
<dbReference type="AlphaFoldDB" id="A0A7G8PVL6"/>
<dbReference type="EMBL" id="CP052909">
    <property type="protein sequence ID" value="QNJ98382.1"/>
    <property type="molecule type" value="Genomic_DNA"/>
</dbReference>
<organism evidence="1 2">
    <name type="scientific">Constantimarinum furrinae</name>
    <dbReference type="NCBI Taxonomy" id="2562285"/>
    <lineage>
        <taxon>Bacteria</taxon>
        <taxon>Pseudomonadati</taxon>
        <taxon>Bacteroidota</taxon>
        <taxon>Flavobacteriia</taxon>
        <taxon>Flavobacteriales</taxon>
        <taxon>Flavobacteriaceae</taxon>
        <taxon>Altibacter/Constantimarinum group</taxon>
        <taxon>Constantimarinum</taxon>
    </lineage>
</organism>
<evidence type="ECO:0000313" key="1">
    <source>
        <dbReference type="EMBL" id="QNJ98382.1"/>
    </source>
</evidence>
<evidence type="ECO:0008006" key="3">
    <source>
        <dbReference type="Google" id="ProtNLM"/>
    </source>
</evidence>
<reference evidence="1 2" key="1">
    <citation type="submission" date="2020-04" db="EMBL/GenBank/DDBJ databases">
        <title>Genome sequence of Altibacter aquimarinus strain ALE3EI.</title>
        <authorList>
            <person name="Oh H.-M."/>
            <person name="Jang D."/>
        </authorList>
    </citation>
    <scope>NUCLEOTIDE SEQUENCE [LARGE SCALE GENOMIC DNA]</scope>
    <source>
        <strain evidence="1 2">ALE3EI</strain>
    </source>
</reference>
<proteinExistence type="predicted"/>
<dbReference type="Proteomes" id="UP000515514">
    <property type="component" value="Chromosome"/>
</dbReference>
<evidence type="ECO:0000313" key="2">
    <source>
        <dbReference type="Proteomes" id="UP000515514"/>
    </source>
</evidence>
<protein>
    <recommendedName>
        <fullName evidence="3">Outer membrane lipoprotein-sorting protein</fullName>
    </recommendedName>
</protein>
<dbReference type="PROSITE" id="PS51257">
    <property type="entry name" value="PROKAR_LIPOPROTEIN"/>
    <property type="match status" value="1"/>
</dbReference>
<gene>
    <name evidence="1" type="ORF">ALE3EI_1834</name>
</gene>
<dbReference type="KEGG" id="alti:ALE3EI_1834"/>
<keyword evidence="2" id="KW-1185">Reference proteome</keyword>
<name>A0A7G8PVL6_9FLAO</name>
<dbReference type="Pfam" id="PF20113">
    <property type="entry name" value="DUF6503"/>
    <property type="match status" value="1"/>
</dbReference>
<dbReference type="InterPro" id="IPR045444">
    <property type="entry name" value="DUF6503"/>
</dbReference>